<evidence type="ECO:0000256" key="1">
    <source>
        <dbReference type="PROSITE-ProRule" id="PRU00266"/>
    </source>
</evidence>
<dbReference type="AlphaFoldDB" id="A0A0C2XAA4"/>
<dbReference type="Pfam" id="PF00035">
    <property type="entry name" value="dsrm"/>
    <property type="match status" value="1"/>
</dbReference>
<evidence type="ECO:0000313" key="4">
    <source>
        <dbReference type="Proteomes" id="UP000054549"/>
    </source>
</evidence>
<feature type="domain" description="DRBM" evidence="2">
    <location>
        <begin position="5"/>
        <end position="72"/>
    </location>
</feature>
<organism evidence="3 4">
    <name type="scientific">Amanita muscaria (strain Koide BX008)</name>
    <dbReference type="NCBI Taxonomy" id="946122"/>
    <lineage>
        <taxon>Eukaryota</taxon>
        <taxon>Fungi</taxon>
        <taxon>Dikarya</taxon>
        <taxon>Basidiomycota</taxon>
        <taxon>Agaricomycotina</taxon>
        <taxon>Agaricomycetes</taxon>
        <taxon>Agaricomycetidae</taxon>
        <taxon>Agaricales</taxon>
        <taxon>Pluteineae</taxon>
        <taxon>Amanitaceae</taxon>
        <taxon>Amanita</taxon>
    </lineage>
</organism>
<proteinExistence type="predicted"/>
<dbReference type="Proteomes" id="UP000054549">
    <property type="component" value="Unassembled WGS sequence"/>
</dbReference>
<keyword evidence="1" id="KW-0694">RNA-binding</keyword>
<dbReference type="PROSITE" id="PS50137">
    <property type="entry name" value="DS_RBD"/>
    <property type="match status" value="1"/>
</dbReference>
<dbReference type="SUPFAM" id="SSF54768">
    <property type="entry name" value="dsRNA-binding domain-like"/>
    <property type="match status" value="1"/>
</dbReference>
<gene>
    <name evidence="3" type="ORF">M378DRAFT_10597</name>
</gene>
<dbReference type="Gene3D" id="3.30.160.20">
    <property type="match status" value="1"/>
</dbReference>
<dbReference type="InterPro" id="IPR014720">
    <property type="entry name" value="dsRBD_dom"/>
</dbReference>
<evidence type="ECO:0000313" key="3">
    <source>
        <dbReference type="EMBL" id="KIL65728.1"/>
    </source>
</evidence>
<evidence type="ECO:0000259" key="2">
    <source>
        <dbReference type="PROSITE" id="PS50137"/>
    </source>
</evidence>
<accession>A0A0C2XAA4</accession>
<dbReference type="HOGENOM" id="CLU_2605521_0_0_1"/>
<keyword evidence="4" id="KW-1185">Reference proteome</keyword>
<dbReference type="EMBL" id="KN818240">
    <property type="protein sequence ID" value="KIL65728.1"/>
    <property type="molecule type" value="Genomic_DNA"/>
</dbReference>
<protein>
    <recommendedName>
        <fullName evidence="2">DRBM domain-containing protein</fullName>
    </recommendedName>
</protein>
<dbReference type="InParanoid" id="A0A0C2XAA4"/>
<name>A0A0C2XAA4_AMAMK</name>
<reference evidence="3 4" key="1">
    <citation type="submission" date="2014-04" db="EMBL/GenBank/DDBJ databases">
        <title>Evolutionary Origins and Diversification of the Mycorrhizal Mutualists.</title>
        <authorList>
            <consortium name="DOE Joint Genome Institute"/>
            <consortium name="Mycorrhizal Genomics Consortium"/>
            <person name="Kohler A."/>
            <person name="Kuo A."/>
            <person name="Nagy L.G."/>
            <person name="Floudas D."/>
            <person name="Copeland A."/>
            <person name="Barry K.W."/>
            <person name="Cichocki N."/>
            <person name="Veneault-Fourrey C."/>
            <person name="LaButti K."/>
            <person name="Lindquist E.A."/>
            <person name="Lipzen A."/>
            <person name="Lundell T."/>
            <person name="Morin E."/>
            <person name="Murat C."/>
            <person name="Riley R."/>
            <person name="Ohm R."/>
            <person name="Sun H."/>
            <person name="Tunlid A."/>
            <person name="Henrissat B."/>
            <person name="Grigoriev I.V."/>
            <person name="Hibbett D.S."/>
            <person name="Martin F."/>
        </authorList>
    </citation>
    <scope>NUCLEOTIDE SEQUENCE [LARGE SCALE GENOMIC DNA]</scope>
    <source>
        <strain evidence="3 4">Koide BX008</strain>
    </source>
</reference>
<dbReference type="GO" id="GO:0003723">
    <property type="term" value="F:RNA binding"/>
    <property type="evidence" value="ECO:0007669"/>
    <property type="project" value="UniProtKB-UniRule"/>
</dbReference>
<dbReference type="SMART" id="SM00358">
    <property type="entry name" value="DSRM"/>
    <property type="match status" value="1"/>
</dbReference>
<sequence length="79" mass="8227">MSTAAPKVLLHNRCKGRAKIEYTITSKQGPGHQPTFTCEVQINGTTWGTGSGASKDAAETDAAAAAVRYGDERGAFGTL</sequence>